<feature type="chain" id="PRO_5022141714" evidence="2">
    <location>
        <begin position="23"/>
        <end position="191"/>
    </location>
</feature>
<sequence length="191" mass="21362" precursor="true">MRIMPYLFAAAIVAISTALTIAQECCVTCGCNVCIRKVCHVKCEIKKVPKIEYSCECEDFCVPGPSKKCGYECTPGCDGCSQCKVNWVPQCAEVHTRHKLKKTTVDKEEKTYKWVVETFCEQCATRCVTSEKDLHKLQVASAEEPVTDVRSNNSPVQQASFEQPVRAESATKSPATAIPAAKSWFRWPWQK</sequence>
<dbReference type="AlphaFoldDB" id="A0A517Y4N8"/>
<name>A0A517Y4N8_9BACT</name>
<organism evidence="3 4">
    <name type="scientific">Anatilimnocola aggregata</name>
    <dbReference type="NCBI Taxonomy" id="2528021"/>
    <lineage>
        <taxon>Bacteria</taxon>
        <taxon>Pseudomonadati</taxon>
        <taxon>Planctomycetota</taxon>
        <taxon>Planctomycetia</taxon>
        <taxon>Pirellulales</taxon>
        <taxon>Pirellulaceae</taxon>
        <taxon>Anatilimnocola</taxon>
    </lineage>
</organism>
<feature type="signal peptide" evidence="2">
    <location>
        <begin position="1"/>
        <end position="22"/>
    </location>
</feature>
<evidence type="ECO:0000256" key="2">
    <source>
        <dbReference type="SAM" id="SignalP"/>
    </source>
</evidence>
<dbReference type="KEGG" id="aagg:ETAA8_02760"/>
<protein>
    <submittedName>
        <fullName evidence="3">Uncharacterized protein</fullName>
    </submittedName>
</protein>
<evidence type="ECO:0000313" key="3">
    <source>
        <dbReference type="EMBL" id="QDU25213.1"/>
    </source>
</evidence>
<feature type="region of interest" description="Disordered" evidence="1">
    <location>
        <begin position="144"/>
        <end position="175"/>
    </location>
</feature>
<proteinExistence type="predicted"/>
<evidence type="ECO:0000256" key="1">
    <source>
        <dbReference type="SAM" id="MobiDB-lite"/>
    </source>
</evidence>
<dbReference type="RefSeq" id="WP_145083780.1">
    <property type="nucleotide sequence ID" value="NZ_CP036274.1"/>
</dbReference>
<keyword evidence="2" id="KW-0732">Signal</keyword>
<dbReference type="OrthoDB" id="274965at2"/>
<feature type="compositionally biased region" description="Polar residues" evidence="1">
    <location>
        <begin position="149"/>
        <end position="161"/>
    </location>
</feature>
<dbReference type="EMBL" id="CP036274">
    <property type="protein sequence ID" value="QDU25213.1"/>
    <property type="molecule type" value="Genomic_DNA"/>
</dbReference>
<reference evidence="3 4" key="1">
    <citation type="submission" date="2019-02" db="EMBL/GenBank/DDBJ databases">
        <title>Deep-cultivation of Planctomycetes and their phenomic and genomic characterization uncovers novel biology.</title>
        <authorList>
            <person name="Wiegand S."/>
            <person name="Jogler M."/>
            <person name="Boedeker C."/>
            <person name="Pinto D."/>
            <person name="Vollmers J."/>
            <person name="Rivas-Marin E."/>
            <person name="Kohn T."/>
            <person name="Peeters S.H."/>
            <person name="Heuer A."/>
            <person name="Rast P."/>
            <person name="Oberbeckmann S."/>
            <person name="Bunk B."/>
            <person name="Jeske O."/>
            <person name="Meyerdierks A."/>
            <person name="Storesund J.E."/>
            <person name="Kallscheuer N."/>
            <person name="Luecker S."/>
            <person name="Lage O.M."/>
            <person name="Pohl T."/>
            <person name="Merkel B.J."/>
            <person name="Hornburger P."/>
            <person name="Mueller R.-W."/>
            <person name="Bruemmer F."/>
            <person name="Labrenz M."/>
            <person name="Spormann A.M."/>
            <person name="Op den Camp H."/>
            <person name="Overmann J."/>
            <person name="Amann R."/>
            <person name="Jetten M.S.M."/>
            <person name="Mascher T."/>
            <person name="Medema M.H."/>
            <person name="Devos D.P."/>
            <person name="Kaster A.-K."/>
            <person name="Ovreas L."/>
            <person name="Rohde M."/>
            <person name="Galperin M.Y."/>
            <person name="Jogler C."/>
        </authorList>
    </citation>
    <scope>NUCLEOTIDE SEQUENCE [LARGE SCALE GENOMIC DNA]</scope>
    <source>
        <strain evidence="3 4">ETA_A8</strain>
    </source>
</reference>
<accession>A0A517Y4N8</accession>
<gene>
    <name evidence="3" type="ORF">ETAA8_02760</name>
</gene>
<keyword evidence="4" id="KW-1185">Reference proteome</keyword>
<dbReference type="Proteomes" id="UP000315017">
    <property type="component" value="Chromosome"/>
</dbReference>
<evidence type="ECO:0000313" key="4">
    <source>
        <dbReference type="Proteomes" id="UP000315017"/>
    </source>
</evidence>